<feature type="domain" description="NAD-dependent epimerase/dehydratase" evidence="1">
    <location>
        <begin position="28"/>
        <end position="196"/>
    </location>
</feature>
<name>A0A1P8VR05_STRSU</name>
<evidence type="ECO:0000313" key="4">
    <source>
        <dbReference type="EMBL" id="APZ79050.1"/>
    </source>
</evidence>
<evidence type="ECO:0000313" key="3">
    <source>
        <dbReference type="EMBL" id="APZ79030.1"/>
    </source>
</evidence>
<dbReference type="InterPro" id="IPR036291">
    <property type="entry name" value="NAD(P)-bd_dom_sf"/>
</dbReference>
<dbReference type="GO" id="GO:0032259">
    <property type="term" value="P:methylation"/>
    <property type="evidence" value="ECO:0007669"/>
    <property type="project" value="UniProtKB-KW"/>
</dbReference>
<dbReference type="InterPro" id="IPR002744">
    <property type="entry name" value="MIP18-like"/>
</dbReference>
<dbReference type="Pfam" id="PF01883">
    <property type="entry name" value="FeS_assembly_P"/>
    <property type="match status" value="1"/>
</dbReference>
<dbReference type="GO" id="GO:0008168">
    <property type="term" value="F:methyltransferase activity"/>
    <property type="evidence" value="ECO:0007669"/>
    <property type="project" value="UniProtKB-KW"/>
</dbReference>
<dbReference type="EMBL" id="KX870055">
    <property type="protein sequence ID" value="APZ79050.1"/>
    <property type="molecule type" value="Genomic_DNA"/>
</dbReference>
<evidence type="ECO:0000313" key="2">
    <source>
        <dbReference type="EMBL" id="APZ78886.1"/>
    </source>
</evidence>
<dbReference type="Gene3D" id="3.30.300.130">
    <property type="entry name" value="Fe-S cluster assembly (FSCA)"/>
    <property type="match status" value="1"/>
</dbReference>
<dbReference type="PANTHER" id="PTHR42831:SF1">
    <property type="entry name" value="FE-S PROTEIN MATURATION AUXILIARY FACTOR YITW"/>
    <property type="match status" value="1"/>
</dbReference>
<dbReference type="InterPro" id="IPR050177">
    <property type="entry name" value="Lipid_A_modif_metabolic_enz"/>
</dbReference>
<dbReference type="RefSeq" id="WP_148115796.1">
    <property type="nucleotide sequence ID" value="NZ_CP030010.1"/>
</dbReference>
<reference evidence="3" key="1">
    <citation type="submission" date="2017-01" db="EMBL/GenBank/DDBJ databases">
        <title>Genetic analysis of capsular polysaccharide synthesis gene clusters from non-serotypeable of Streptococcus suis.</title>
        <authorList>
            <person name="Qiu X."/>
            <person name="Zheng H."/>
        </authorList>
    </citation>
    <scope>NUCLEOTIDE SEQUENCE</scope>
    <source>
        <strain evidence="2">02-B627</strain>
        <strain evidence="3">1097105</strain>
        <strain evidence="4">1114193</strain>
        <strain evidence="5">1180230</strain>
    </source>
</reference>
<dbReference type="EMBL" id="KX870048">
    <property type="protein sequence ID" value="APZ78886.1"/>
    <property type="molecule type" value="Genomic_DNA"/>
</dbReference>
<dbReference type="InterPro" id="IPR001509">
    <property type="entry name" value="Epimerase_deHydtase"/>
</dbReference>
<dbReference type="EMBL" id="KX870054">
    <property type="protein sequence ID" value="APZ79030.1"/>
    <property type="molecule type" value="Genomic_DNA"/>
</dbReference>
<sequence>MKKILITGAGSYIGESFQRFGEEHTDFVIAELDVKNSNWTKFDFSTYDVVVHVAGIAHINEKKISEKIYDEVNRKLALDVATIAKKSGVGHFIFMSSMSVYGLNTGHITGNTIPNPNTKYGISKWKAELELLKLTSEDFILSIIRPPMVYGKESRGNFSKLLKLVQRVSIFPKIQNQRSMIHIVNLSNFISLVIQNKINGILFPQNTEYVSTVEMVEIISNVLGKSIYFVKLPLNSFLINRVPIVNKVFGSLTYDKSMSTIQSSSGKNIDYCLRNFKDSLRESVL</sequence>
<dbReference type="SUPFAM" id="SSF117916">
    <property type="entry name" value="Fe-S cluster assembly (FSCA) domain-like"/>
    <property type="match status" value="1"/>
</dbReference>
<dbReference type="STRING" id="1214166.GCA_000440555_01584"/>
<dbReference type="PANTHER" id="PTHR43245:SF58">
    <property type="entry name" value="BLL5923 PROTEIN"/>
    <property type="match status" value="1"/>
</dbReference>
<dbReference type="AlphaFoldDB" id="A0A1P8VR05"/>
<dbReference type="Gene3D" id="3.40.50.720">
    <property type="entry name" value="NAD(P)-binding Rossmann-like Domain"/>
    <property type="match status" value="1"/>
</dbReference>
<proteinExistence type="predicted"/>
<organism evidence="3">
    <name type="scientific">Streptococcus suis</name>
    <dbReference type="NCBI Taxonomy" id="1307"/>
    <lineage>
        <taxon>Bacteria</taxon>
        <taxon>Bacillati</taxon>
        <taxon>Bacillota</taxon>
        <taxon>Bacilli</taxon>
        <taxon>Lactobacillales</taxon>
        <taxon>Streptococcaceae</taxon>
        <taxon>Streptococcus</taxon>
    </lineage>
</organism>
<dbReference type="EMBL" id="CP030010">
    <property type="protein sequence ID" value="ASW49929.2"/>
    <property type="molecule type" value="Genomic_DNA"/>
</dbReference>
<evidence type="ECO:0000313" key="6">
    <source>
        <dbReference type="EMBL" id="ASW49929.2"/>
    </source>
</evidence>
<dbReference type="InterPro" id="IPR034904">
    <property type="entry name" value="FSCA_dom_sf"/>
</dbReference>
<evidence type="ECO:0000313" key="5">
    <source>
        <dbReference type="EMBL" id="APZ79129.1"/>
    </source>
</evidence>
<dbReference type="PANTHER" id="PTHR43245">
    <property type="entry name" value="BIFUNCTIONAL POLYMYXIN RESISTANCE PROTEIN ARNA"/>
    <property type="match status" value="1"/>
</dbReference>
<gene>
    <name evidence="3" type="primary">cpsG</name>
    <name evidence="2" type="ORF">02-B627.seq-orf7</name>
    <name evidence="3" type="ORF">1097105.seq-orf7</name>
    <name evidence="4" type="ORF">1114193.seq-orf7</name>
    <name evidence="5" type="ORF">1180230.seq-orf7</name>
    <name evidence="6" type="ORF">A7J08_06450</name>
</gene>
<dbReference type="InterPro" id="IPR052339">
    <property type="entry name" value="Fe-S_Maturation_MIP18"/>
</dbReference>
<evidence type="ECO:0000259" key="1">
    <source>
        <dbReference type="Pfam" id="PF01370"/>
    </source>
</evidence>
<dbReference type="OrthoDB" id="9805360at2"/>
<reference evidence="6" key="2">
    <citation type="journal article" date="2021" name="Front. Microbiol.">
        <title>Comparative Virulence and Genomic Analysis of Streptococcus suis Isolates.</title>
        <authorList>
            <person name="Nicholson T.L."/>
            <person name="Waack U."/>
            <person name="Anderson T.K."/>
            <person name="Bayles D.O."/>
            <person name="Zaia S.R."/>
            <person name="Goertz I."/>
            <person name="Eppinger M."/>
            <person name="Hau S.J."/>
            <person name="Brockmeier S.L."/>
            <person name="Shore S.M."/>
        </authorList>
    </citation>
    <scope>NUCLEOTIDE SEQUENCE</scope>
    <source>
        <strain evidence="6">SRD478</strain>
    </source>
</reference>
<dbReference type="Pfam" id="PF01370">
    <property type="entry name" value="Epimerase"/>
    <property type="match status" value="1"/>
</dbReference>
<dbReference type="SUPFAM" id="SSF51735">
    <property type="entry name" value="NAD(P)-binding Rossmann-fold domains"/>
    <property type="match status" value="1"/>
</dbReference>
<dbReference type="EMBL" id="KX870059">
    <property type="protein sequence ID" value="APZ79129.1"/>
    <property type="molecule type" value="Genomic_DNA"/>
</dbReference>
<protein>
    <submittedName>
        <fullName evidence="2 3 6">NAD-dependent epimerase</fullName>
    </submittedName>
</protein>
<accession>A0A1P8VR05</accession>
<dbReference type="Proteomes" id="UP000323128">
    <property type="component" value="Chromosome"/>
</dbReference>
<dbReference type="PANTHER" id="PTHR42831">
    <property type="entry name" value="FE-S PROTEIN MATURATION AUXILIARY FACTOR YITW"/>
    <property type="match status" value="1"/>
</dbReference>